<accession>A0A1G7J6C0</accession>
<dbReference type="AlphaFoldDB" id="A0A1G7J6C0"/>
<evidence type="ECO:0000313" key="1">
    <source>
        <dbReference type="EMBL" id="SDF20443.1"/>
    </source>
</evidence>
<protein>
    <submittedName>
        <fullName evidence="1">Uncharacterized protein</fullName>
    </submittedName>
</protein>
<keyword evidence="2" id="KW-1185">Reference proteome</keyword>
<organism evidence="1 2">
    <name type="scientific">Dyadobacter soli</name>
    <dbReference type="NCBI Taxonomy" id="659014"/>
    <lineage>
        <taxon>Bacteria</taxon>
        <taxon>Pseudomonadati</taxon>
        <taxon>Bacteroidota</taxon>
        <taxon>Cytophagia</taxon>
        <taxon>Cytophagales</taxon>
        <taxon>Spirosomataceae</taxon>
        <taxon>Dyadobacter</taxon>
    </lineage>
</organism>
<sequence length="47" mass="5539">MENSYKPLVISNLTLENWVMLPQNMVWRYIENNAIAPLKSYFPPNAK</sequence>
<proteinExistence type="predicted"/>
<dbReference type="EMBL" id="FNAN01000009">
    <property type="protein sequence ID" value="SDF20443.1"/>
    <property type="molecule type" value="Genomic_DNA"/>
</dbReference>
<gene>
    <name evidence="1" type="ORF">SAMN04487996_109198</name>
</gene>
<name>A0A1G7J6C0_9BACT</name>
<evidence type="ECO:0000313" key="2">
    <source>
        <dbReference type="Proteomes" id="UP000198748"/>
    </source>
</evidence>
<dbReference type="Proteomes" id="UP000198748">
    <property type="component" value="Unassembled WGS sequence"/>
</dbReference>
<reference evidence="2" key="1">
    <citation type="submission" date="2016-10" db="EMBL/GenBank/DDBJ databases">
        <authorList>
            <person name="Varghese N."/>
            <person name="Submissions S."/>
        </authorList>
    </citation>
    <scope>NUCLEOTIDE SEQUENCE [LARGE SCALE GENOMIC DNA]</scope>
    <source>
        <strain evidence="2">DSM 25329</strain>
    </source>
</reference>